<comment type="caution">
    <text evidence="2">The sequence shown here is derived from an EMBL/GenBank/DDBJ whole genome shotgun (WGS) entry which is preliminary data.</text>
</comment>
<dbReference type="RefSeq" id="WP_160786578.1">
    <property type="nucleotide sequence ID" value="NZ_CP086610.1"/>
</dbReference>
<reference evidence="2 3" key="1">
    <citation type="submission" date="2019-12" db="EMBL/GenBank/DDBJ databases">
        <title>Shinella granuli gen. nov., sp. nov., and proposal of the reclassification of Zoogloea ramigera ATCC 19623 as Shinella zoogloeoides sp. nov.</title>
        <authorList>
            <person name="Gao J."/>
        </authorList>
    </citation>
    <scope>NUCLEOTIDE SEQUENCE [LARGE SCALE GENOMIC DNA]</scope>
    <source>
        <strain evidence="2 3">DSM 287</strain>
    </source>
</reference>
<evidence type="ECO:0000313" key="3">
    <source>
        <dbReference type="Proteomes" id="UP000440304"/>
    </source>
</evidence>
<protein>
    <submittedName>
        <fullName evidence="2">Uncharacterized protein</fullName>
    </submittedName>
</protein>
<accession>A0A6N8TEX3</accession>
<sequence length="79" mass="9015">MRSDAVSSIRPTVRYRPGVPRPEPRRRNVRRSSRATASLLDLQLDLPDPFPVSAHEVAAIETFLGERIDALLKDIPRRR</sequence>
<dbReference type="AlphaFoldDB" id="A0A6N8TEX3"/>
<dbReference type="EMBL" id="WUML01000010">
    <property type="protein sequence ID" value="MXO01191.1"/>
    <property type="molecule type" value="Genomic_DNA"/>
</dbReference>
<feature type="compositionally biased region" description="Polar residues" evidence="1">
    <location>
        <begin position="1"/>
        <end position="10"/>
    </location>
</feature>
<gene>
    <name evidence="2" type="ORF">GR156_12805</name>
</gene>
<proteinExistence type="predicted"/>
<name>A0A6N8TEX3_SHIZO</name>
<evidence type="ECO:0000256" key="1">
    <source>
        <dbReference type="SAM" id="MobiDB-lite"/>
    </source>
</evidence>
<feature type="region of interest" description="Disordered" evidence="1">
    <location>
        <begin position="1"/>
        <end position="34"/>
    </location>
</feature>
<organism evidence="2 3">
    <name type="scientific">Shinella zoogloeoides</name>
    <name type="common">Crabtreella saccharophila</name>
    <dbReference type="NCBI Taxonomy" id="352475"/>
    <lineage>
        <taxon>Bacteria</taxon>
        <taxon>Pseudomonadati</taxon>
        <taxon>Pseudomonadota</taxon>
        <taxon>Alphaproteobacteria</taxon>
        <taxon>Hyphomicrobiales</taxon>
        <taxon>Rhizobiaceae</taxon>
        <taxon>Shinella</taxon>
    </lineage>
</organism>
<dbReference type="Proteomes" id="UP000440304">
    <property type="component" value="Unassembled WGS sequence"/>
</dbReference>
<evidence type="ECO:0000313" key="2">
    <source>
        <dbReference type="EMBL" id="MXO01191.1"/>
    </source>
</evidence>